<dbReference type="Gene3D" id="1.10.630.10">
    <property type="entry name" value="Cytochrome P450"/>
    <property type="match status" value="1"/>
</dbReference>
<reference evidence="7 8" key="1">
    <citation type="submission" date="2018-05" db="EMBL/GenBank/DDBJ databases">
        <title>Evolution of GPA BGCs.</title>
        <authorList>
            <person name="Waglechner N."/>
            <person name="Wright G.D."/>
        </authorList>
    </citation>
    <scope>NUCLEOTIDE SEQUENCE [LARGE SCALE GENOMIC DNA]</scope>
    <source>
        <strain evidence="7 8">A82846</strain>
    </source>
</reference>
<comment type="caution">
    <text evidence="7">The sequence shown here is derived from an EMBL/GenBank/DDBJ whole genome shotgun (WGS) entry which is preliminary data.</text>
</comment>
<gene>
    <name evidence="7" type="ORF">DMH04_02815</name>
</gene>
<dbReference type="FunFam" id="1.10.630.10:FF:000018">
    <property type="entry name" value="Cytochrome P450 monooxygenase"/>
    <property type="match status" value="1"/>
</dbReference>
<evidence type="ECO:0000256" key="5">
    <source>
        <dbReference type="ARBA" id="ARBA00023004"/>
    </source>
</evidence>
<keyword evidence="3" id="KW-0479">Metal-binding</keyword>
<dbReference type="SUPFAM" id="SSF48264">
    <property type="entry name" value="Cytochrome P450"/>
    <property type="match status" value="1"/>
</dbReference>
<evidence type="ECO:0000256" key="2">
    <source>
        <dbReference type="ARBA" id="ARBA00022617"/>
    </source>
</evidence>
<dbReference type="OrthoDB" id="4156795at2"/>
<dbReference type="GO" id="GO:0016705">
    <property type="term" value="F:oxidoreductase activity, acting on paired donors, with incorporation or reduction of molecular oxygen"/>
    <property type="evidence" value="ECO:0007669"/>
    <property type="project" value="InterPro"/>
</dbReference>
<keyword evidence="5" id="KW-0408">Iron</keyword>
<sequence>MRVSTYREVRSYPFAECQRLELDPIYDYIRENEPLCRVQLPYGGEAWLVTRHEDVRTVLVDTRFSRAAGVGRDEPRVTPHVQPRGMLDMDPPDLTRLRKLVAGAFTARRVERLRTRAVKVTTDLIDRMVEHESADLVEDFAVPLPIIMICELLGVPVADRQDFKGWAETFLTGANTEPLLAYMAGLVAQRRAKPTDDLLGALVEARDGYGTLTEHELLFLAAGLLAAGFETTASQIGNSVYVMLTHLGELVPPKLVPSAVEELLRFLPLTASVGTPRWAVEDVTLSGGTIRAGETVFADRAAANRDPRVFRDPHRLDVTRSPNPHVGLGHGIHYCLGAQLARLELQVALATLSERLPELRLGVAQESLTWRTGGALRGLVALPVAW</sequence>
<dbReference type="GO" id="GO:0004497">
    <property type="term" value="F:monooxygenase activity"/>
    <property type="evidence" value="ECO:0007669"/>
    <property type="project" value="UniProtKB-KW"/>
</dbReference>
<organism evidence="7 8">
    <name type="scientific">Kibdelosporangium aridum</name>
    <dbReference type="NCBI Taxonomy" id="2030"/>
    <lineage>
        <taxon>Bacteria</taxon>
        <taxon>Bacillati</taxon>
        <taxon>Actinomycetota</taxon>
        <taxon>Actinomycetes</taxon>
        <taxon>Pseudonocardiales</taxon>
        <taxon>Pseudonocardiaceae</taxon>
        <taxon>Kibdelosporangium</taxon>
    </lineage>
</organism>
<comment type="similarity">
    <text evidence="1">Belongs to the cytochrome P450 family.</text>
</comment>
<dbReference type="Proteomes" id="UP000287547">
    <property type="component" value="Unassembled WGS sequence"/>
</dbReference>
<dbReference type="InterPro" id="IPR001128">
    <property type="entry name" value="Cyt_P450"/>
</dbReference>
<evidence type="ECO:0000256" key="1">
    <source>
        <dbReference type="ARBA" id="ARBA00010617"/>
    </source>
</evidence>
<keyword evidence="6" id="KW-0503">Monooxygenase</keyword>
<evidence type="ECO:0000256" key="4">
    <source>
        <dbReference type="ARBA" id="ARBA00023002"/>
    </source>
</evidence>
<dbReference type="InterPro" id="IPR002397">
    <property type="entry name" value="Cyt_P450_B"/>
</dbReference>
<dbReference type="PANTHER" id="PTHR46696">
    <property type="entry name" value="P450, PUTATIVE (EUROFUNG)-RELATED"/>
    <property type="match status" value="1"/>
</dbReference>
<keyword evidence="2" id="KW-0349">Heme</keyword>
<dbReference type="AlphaFoldDB" id="A0A428ZQU3"/>
<dbReference type="PRINTS" id="PR00359">
    <property type="entry name" value="BP450"/>
</dbReference>
<dbReference type="PANTHER" id="PTHR46696:SF1">
    <property type="entry name" value="CYTOCHROME P450 YJIB-RELATED"/>
    <property type="match status" value="1"/>
</dbReference>
<dbReference type="InterPro" id="IPR036396">
    <property type="entry name" value="Cyt_P450_sf"/>
</dbReference>
<dbReference type="GO" id="GO:0020037">
    <property type="term" value="F:heme binding"/>
    <property type="evidence" value="ECO:0007669"/>
    <property type="project" value="InterPro"/>
</dbReference>
<evidence type="ECO:0000256" key="6">
    <source>
        <dbReference type="ARBA" id="ARBA00023033"/>
    </source>
</evidence>
<evidence type="ECO:0000313" key="8">
    <source>
        <dbReference type="Proteomes" id="UP000287547"/>
    </source>
</evidence>
<keyword evidence="4" id="KW-0560">Oxidoreductase</keyword>
<protein>
    <submittedName>
        <fullName evidence="7">Cytochrome P450</fullName>
    </submittedName>
</protein>
<evidence type="ECO:0000256" key="3">
    <source>
        <dbReference type="ARBA" id="ARBA00022723"/>
    </source>
</evidence>
<dbReference type="PRINTS" id="PR00385">
    <property type="entry name" value="P450"/>
</dbReference>
<name>A0A428ZQU3_KIBAR</name>
<proteinExistence type="inferred from homology"/>
<dbReference type="CDD" id="cd11031">
    <property type="entry name" value="Cyp158A-like"/>
    <property type="match status" value="1"/>
</dbReference>
<dbReference type="EMBL" id="QHKI01000002">
    <property type="protein sequence ID" value="RSM90422.1"/>
    <property type="molecule type" value="Genomic_DNA"/>
</dbReference>
<evidence type="ECO:0000313" key="7">
    <source>
        <dbReference type="EMBL" id="RSM90422.1"/>
    </source>
</evidence>
<dbReference type="GO" id="GO:0005506">
    <property type="term" value="F:iron ion binding"/>
    <property type="evidence" value="ECO:0007669"/>
    <property type="project" value="InterPro"/>
</dbReference>
<dbReference type="Pfam" id="PF00067">
    <property type="entry name" value="p450"/>
    <property type="match status" value="1"/>
</dbReference>
<accession>A0A428ZQU3</accession>
<dbReference type="RefSeq" id="WP_037257868.1">
    <property type="nucleotide sequence ID" value="NZ_QHKI01000002.1"/>
</dbReference>